<dbReference type="GO" id="GO:0006820">
    <property type="term" value="P:monoatomic anion transport"/>
    <property type="evidence" value="ECO:0007669"/>
    <property type="project" value="InterPro"/>
</dbReference>
<keyword evidence="11" id="KW-1185">Reference proteome</keyword>
<dbReference type="GO" id="GO:0005452">
    <property type="term" value="F:solute:inorganic anion antiporter activity"/>
    <property type="evidence" value="ECO:0007669"/>
    <property type="project" value="InterPro"/>
</dbReference>
<dbReference type="GO" id="GO:0000324">
    <property type="term" value="C:fungal-type vacuole"/>
    <property type="evidence" value="ECO:0007669"/>
    <property type="project" value="TreeGrafter"/>
</dbReference>
<comment type="similarity">
    <text evidence="2">Belongs to the anion exchanger (TC 2.A.31) family.</text>
</comment>
<dbReference type="EMBL" id="CP144059">
    <property type="protein sequence ID" value="WWD20584.1"/>
    <property type="molecule type" value="Genomic_DNA"/>
</dbReference>
<feature type="domain" description="Bicarbonate transporter-like transmembrane" evidence="9">
    <location>
        <begin position="84"/>
        <end position="253"/>
    </location>
</feature>
<accession>A0AAJ8LMJ6</accession>
<feature type="domain" description="Bicarbonate transporter-like transmembrane" evidence="9">
    <location>
        <begin position="507"/>
        <end position="656"/>
    </location>
</feature>
<evidence type="ECO:0000256" key="3">
    <source>
        <dbReference type="ARBA" id="ARBA00022554"/>
    </source>
</evidence>
<keyword evidence="3" id="KW-0926">Vacuole</keyword>
<keyword evidence="4 8" id="KW-0812">Transmembrane</keyword>
<evidence type="ECO:0000256" key="5">
    <source>
        <dbReference type="ARBA" id="ARBA00022989"/>
    </source>
</evidence>
<dbReference type="Pfam" id="PF00955">
    <property type="entry name" value="HCO3_cotransp"/>
    <property type="match status" value="2"/>
</dbReference>
<feature type="transmembrane region" description="Helical" evidence="8">
    <location>
        <begin position="390"/>
        <end position="412"/>
    </location>
</feature>
<dbReference type="Pfam" id="PF11735">
    <property type="entry name" value="CAP59_mtransfer"/>
    <property type="match status" value="1"/>
</dbReference>
<evidence type="ECO:0000313" key="10">
    <source>
        <dbReference type="EMBL" id="WWD20584.1"/>
    </source>
</evidence>
<feature type="compositionally biased region" description="Polar residues" evidence="7">
    <location>
        <begin position="678"/>
        <end position="687"/>
    </location>
</feature>
<name>A0AAJ8LMJ6_9TREE</name>
<feature type="transmembrane region" description="Helical" evidence="8">
    <location>
        <begin position="117"/>
        <end position="135"/>
    </location>
</feature>
<feature type="compositionally biased region" description="Basic residues" evidence="7">
    <location>
        <begin position="1"/>
        <end position="12"/>
    </location>
</feature>
<dbReference type="FunFam" id="1.10.287.570:FF:000003">
    <property type="entry name" value="Anion exchange family protein"/>
    <property type="match status" value="1"/>
</dbReference>
<evidence type="ECO:0000256" key="7">
    <source>
        <dbReference type="SAM" id="MobiDB-lite"/>
    </source>
</evidence>
<feature type="transmembrane region" description="Helical" evidence="8">
    <location>
        <begin position="600"/>
        <end position="617"/>
    </location>
</feature>
<sequence length="1312" mass="146655">MPPTRRSSHSHSHPPLSPTLSLSRTHTHPRPIPPPNPPDPPLTLLHPTTSHLPPSPTLPTSHLRPDTHSDTVGQRGRGGWWKVRLFAGMKRDIRARIPWYISDWRDSWNYRVIPSTWFIFFANVLPGLAFSLDLIETTGQYGVQEVLLSSFMAAFVASFFGGQPLLISGVTGPITVFNKTIYDIFENRADAPDYLQFIGWVYLWAAIFHWIAAAMNAVKGLQYVTRFSCDTFGFYVAAVYVQYGIQVVTRQFGQTSTPSAFLGIILAILTLVLPHYFNAVAKSGYINKHFRRFCADYGMPITIIAMTGLAYWGRFDPYVLESGMTLPTTSHSFRPASDRPWLVRFWQLDGKWVGTALPFGLVLFILFYFDANVSSLIAQGSEYPLRKPGGFHWDFFLLGITTFIAGLLGIPAPNGLIPQAPLHTASLVVMGYEDTSSASSDTAVSPPPETAREENSHDLRLAEMEGGNGIGPTKVGNVRSERLSRRISNASGSLRRRVRSSSLIEKRDDRENEKREVPVAVVEQRVSNLAQGCLCLILMTKPFEHVLGLIPKGVLAGLFWYMGSDALLSSGVTAKILYLIRDRRATSPSEPLHQVRKSKIVLFTIIELLGFGATFAITQTIAAIGFPVIIMLLVPLRVLIVPRLGFSEAELDILDGAVASPFTMESLDKKSTFKIPSSPTFPNSGFSESRRRRASPNAPTINMPPMSTPSITLTPHTQRLAIRAALALLGILTLRALFFSSSPPAEEIQSHGVLERVLMTDKYLDVSKYPFLQSRQGRDDRPDMFDMEVTEGILDFWTRYQKPFITGKDTAHLDTQVMRNVIDDLLQFNGWVASACPTLVRPFGQNSRDDHYEDLAAKDHLYYIAIVIHSADHFLVDQLAIIVQLARRLGTRNIFVSMLDQASTDSTPTLADLCEAVMTILGIAFRIRRVPPMTVDPAATYYPLEEAEARNLALEPLHELWDKRRIKFHRVLWLKGFTCPNDVLESLRVSEVNNAAMVCGMDWAEHNGFFIFSDRWRTRDIEGNLFRQAKSNSKPEAGPPRDRIGTERFTHHLPFQVYCCESGTHVVDPEQSYYRDISYRASPLSHNLSTTQEQPNWDPEMPCMDSTQMWFCRDLWTDAAKGGLKEGSRKGHQKLTSGHKRDLSDHLASRDHHHAKRDEIPLEERSGAEELDQRMGAEALDKRAPEDDEDSGTDVDAMNEDAANPAPEPLKKEELPASAFLIPNSAFTPARILVNPRCITTYGGVSHTQLAFDLFGGPHEDEGAHEGGNYVLEDWAGPPDSFVCQEMRTTGGRTAPKSQRRVGFLLQNEVGI</sequence>
<feature type="region of interest" description="Disordered" evidence="7">
    <location>
        <begin position="1123"/>
        <end position="1210"/>
    </location>
</feature>
<dbReference type="RefSeq" id="XP_065823674.1">
    <property type="nucleotide sequence ID" value="XM_065967602.1"/>
</dbReference>
<feature type="transmembrane region" description="Helical" evidence="8">
    <location>
        <begin position="293"/>
        <end position="312"/>
    </location>
</feature>
<feature type="transmembrane region" description="Helical" evidence="8">
    <location>
        <begin position="352"/>
        <end position="369"/>
    </location>
</feature>
<feature type="transmembrane region" description="Helical" evidence="8">
    <location>
        <begin position="227"/>
        <end position="248"/>
    </location>
</feature>
<dbReference type="GO" id="GO:0080139">
    <property type="term" value="F:borate efflux transmembrane transporter activity"/>
    <property type="evidence" value="ECO:0007669"/>
    <property type="project" value="TreeGrafter"/>
</dbReference>
<feature type="transmembrane region" description="Helical" evidence="8">
    <location>
        <begin position="260"/>
        <end position="281"/>
    </location>
</feature>
<feature type="transmembrane region" description="Helical" evidence="8">
    <location>
        <begin position="558"/>
        <end position="580"/>
    </location>
</feature>
<comment type="subcellular location">
    <subcellularLocation>
        <location evidence="1">Vacuole membrane</location>
        <topology evidence="1">Multi-pass membrane protein</topology>
    </subcellularLocation>
</comment>
<feature type="transmembrane region" description="Helical" evidence="8">
    <location>
        <begin position="194"/>
        <end position="215"/>
    </location>
</feature>
<dbReference type="Gene3D" id="1.10.287.570">
    <property type="entry name" value="Helical hairpin bin"/>
    <property type="match status" value="1"/>
</dbReference>
<dbReference type="PANTHER" id="PTHR11453:SF82">
    <property type="entry name" value="BORON TRANSPORTER 1"/>
    <property type="match status" value="1"/>
</dbReference>
<keyword evidence="6 8" id="KW-0472">Membrane</keyword>
<dbReference type="GeneID" id="43589638"/>
<evidence type="ECO:0000313" key="11">
    <source>
        <dbReference type="Proteomes" id="UP000322225"/>
    </source>
</evidence>
<keyword evidence="5 8" id="KW-1133">Transmembrane helix</keyword>
<protein>
    <recommendedName>
        <fullName evidence="9">Bicarbonate transporter-like transmembrane domain-containing protein</fullName>
    </recommendedName>
</protein>
<evidence type="ECO:0000256" key="8">
    <source>
        <dbReference type="SAM" id="Phobius"/>
    </source>
</evidence>
<evidence type="ECO:0000256" key="2">
    <source>
        <dbReference type="ARBA" id="ARBA00010993"/>
    </source>
</evidence>
<proteinExistence type="inferred from homology"/>
<evidence type="ECO:0000256" key="1">
    <source>
        <dbReference type="ARBA" id="ARBA00004128"/>
    </source>
</evidence>
<evidence type="ECO:0000256" key="4">
    <source>
        <dbReference type="ARBA" id="ARBA00022692"/>
    </source>
</evidence>
<dbReference type="InterPro" id="IPR011531">
    <property type="entry name" value="HCO3_transpt-like_TM_dom"/>
</dbReference>
<feature type="compositionally biased region" description="Pro residues" evidence="7">
    <location>
        <begin position="30"/>
        <end position="41"/>
    </location>
</feature>
<feature type="compositionally biased region" description="Basic and acidic residues" evidence="7">
    <location>
        <begin position="1139"/>
        <end position="1185"/>
    </location>
</feature>
<dbReference type="GO" id="GO:0050801">
    <property type="term" value="P:monoatomic ion homeostasis"/>
    <property type="evidence" value="ECO:0007669"/>
    <property type="project" value="TreeGrafter"/>
</dbReference>
<reference evidence="10" key="1">
    <citation type="submission" date="2017-08" db="EMBL/GenBank/DDBJ databases">
        <authorList>
            <person name="Cuomo C."/>
            <person name="Billmyre B."/>
            <person name="Heitman J."/>
        </authorList>
    </citation>
    <scope>NUCLEOTIDE SEQUENCE</scope>
    <source>
        <strain evidence="10">CBS 12478</strain>
    </source>
</reference>
<dbReference type="GO" id="GO:0005774">
    <property type="term" value="C:vacuolar membrane"/>
    <property type="evidence" value="ECO:0007669"/>
    <property type="project" value="UniProtKB-SubCell"/>
</dbReference>
<dbReference type="InterPro" id="IPR003020">
    <property type="entry name" value="HCO3_transpt_euk"/>
</dbReference>
<feature type="region of interest" description="Disordered" evidence="7">
    <location>
        <begin position="678"/>
        <end position="708"/>
    </location>
</feature>
<feature type="region of interest" description="Disordered" evidence="7">
    <location>
        <begin position="1"/>
        <end position="75"/>
    </location>
</feature>
<organism evidence="10 11">
    <name type="scientific">Kwoniella shandongensis</name>
    <dbReference type="NCBI Taxonomy" id="1734106"/>
    <lineage>
        <taxon>Eukaryota</taxon>
        <taxon>Fungi</taxon>
        <taxon>Dikarya</taxon>
        <taxon>Basidiomycota</taxon>
        <taxon>Agaricomycotina</taxon>
        <taxon>Tremellomycetes</taxon>
        <taxon>Tremellales</taxon>
        <taxon>Cryptococcaceae</taxon>
        <taxon>Kwoniella</taxon>
    </lineage>
</organism>
<evidence type="ECO:0000256" key="6">
    <source>
        <dbReference type="ARBA" id="ARBA00023136"/>
    </source>
</evidence>
<feature type="compositionally biased region" description="Acidic residues" evidence="7">
    <location>
        <begin position="1186"/>
        <end position="1199"/>
    </location>
</feature>
<dbReference type="Proteomes" id="UP000322225">
    <property type="component" value="Chromosome 9"/>
</dbReference>
<gene>
    <name evidence="10" type="ORF">CI109_105060</name>
</gene>
<reference evidence="10" key="2">
    <citation type="submission" date="2024-01" db="EMBL/GenBank/DDBJ databases">
        <title>Comparative genomics of Cryptococcus and Kwoniella reveals pathogenesis evolution and contrasting modes of karyotype evolution via chromosome fusion or intercentromeric recombination.</title>
        <authorList>
            <person name="Coelho M.A."/>
            <person name="David-Palma M."/>
            <person name="Shea T."/>
            <person name="Bowers K."/>
            <person name="McGinley-Smith S."/>
            <person name="Mohammad A.W."/>
            <person name="Gnirke A."/>
            <person name="Yurkov A.M."/>
            <person name="Nowrousian M."/>
            <person name="Sun S."/>
            <person name="Cuomo C.A."/>
            <person name="Heitman J."/>
        </authorList>
    </citation>
    <scope>NUCLEOTIDE SEQUENCE</scope>
    <source>
        <strain evidence="10">CBS 12478</strain>
    </source>
</reference>
<dbReference type="InterPro" id="IPR021047">
    <property type="entry name" value="Mannosyltransferase_CMT1"/>
</dbReference>
<feature type="compositionally biased region" description="Low complexity" evidence="7">
    <location>
        <begin position="42"/>
        <end position="62"/>
    </location>
</feature>
<dbReference type="GO" id="GO:0005886">
    <property type="term" value="C:plasma membrane"/>
    <property type="evidence" value="ECO:0007669"/>
    <property type="project" value="TreeGrafter"/>
</dbReference>
<dbReference type="KEGG" id="ksn:43589638"/>
<dbReference type="PANTHER" id="PTHR11453">
    <property type="entry name" value="ANION EXCHANGE PROTEIN"/>
    <property type="match status" value="1"/>
</dbReference>
<evidence type="ECO:0000259" key="9">
    <source>
        <dbReference type="Pfam" id="PF00955"/>
    </source>
</evidence>
<feature type="transmembrane region" description="Helical" evidence="8">
    <location>
        <begin position="147"/>
        <end position="174"/>
    </location>
</feature>